<proteinExistence type="predicted"/>
<dbReference type="AlphaFoldDB" id="A0A3M0Z139"/>
<dbReference type="EMBL" id="RFKV01000039">
    <property type="protein sequence ID" value="RMD77377.1"/>
    <property type="molecule type" value="Genomic_DNA"/>
</dbReference>
<dbReference type="InterPro" id="IPR016040">
    <property type="entry name" value="NAD(P)-bd_dom"/>
</dbReference>
<gene>
    <name evidence="2" type="ORF">D6810_01145</name>
</gene>
<name>A0A3M0Z139_9BACT</name>
<feature type="domain" description="NAD(P)-binding" evidence="1">
    <location>
        <begin position="7"/>
        <end position="201"/>
    </location>
</feature>
<accession>A0A3M0Z139</accession>
<evidence type="ECO:0000259" key="1">
    <source>
        <dbReference type="Pfam" id="PF13460"/>
    </source>
</evidence>
<dbReference type="GO" id="GO:0004074">
    <property type="term" value="F:biliverdin reductase [NAD(P)H] activity"/>
    <property type="evidence" value="ECO:0007669"/>
    <property type="project" value="TreeGrafter"/>
</dbReference>
<dbReference type="Proteomes" id="UP000269410">
    <property type="component" value="Unassembled WGS sequence"/>
</dbReference>
<dbReference type="SUPFAM" id="SSF51735">
    <property type="entry name" value="NAD(P)-binding Rossmann-fold domains"/>
    <property type="match status" value="1"/>
</dbReference>
<protein>
    <recommendedName>
        <fullName evidence="1">NAD(P)-binding domain-containing protein</fullName>
    </recommendedName>
</protein>
<evidence type="ECO:0000313" key="2">
    <source>
        <dbReference type="EMBL" id="RMD77377.1"/>
    </source>
</evidence>
<organism evidence="2 3">
    <name type="scientific">Candidatus Dojkabacteria bacterium</name>
    <dbReference type="NCBI Taxonomy" id="2099670"/>
    <lineage>
        <taxon>Bacteria</taxon>
        <taxon>Candidatus Dojkabacteria</taxon>
    </lineage>
</organism>
<evidence type="ECO:0000313" key="3">
    <source>
        <dbReference type="Proteomes" id="UP000269410"/>
    </source>
</evidence>
<dbReference type="PANTHER" id="PTHR43355">
    <property type="entry name" value="FLAVIN REDUCTASE (NADPH)"/>
    <property type="match status" value="1"/>
</dbReference>
<reference evidence="2 3" key="1">
    <citation type="submission" date="2018-10" db="EMBL/GenBank/DDBJ databases">
        <title>Thermophilic Lithotrophy and Phototrophy in an Intertidal, Iron-rich, Geothermal Spring.</title>
        <authorList>
            <person name="Ward L.M."/>
            <person name="Idei A."/>
            <person name="Nakagawa M."/>
            <person name="Ueno Y."/>
            <person name="Fischer W."/>
            <person name="Mcglynn S.E."/>
        </authorList>
    </citation>
    <scope>NUCLEOTIDE SEQUENCE [LARGE SCALE GENOMIC DNA]</scope>
    <source>
        <strain evidence="2">J137</strain>
    </source>
</reference>
<dbReference type="InterPro" id="IPR051606">
    <property type="entry name" value="Polyketide_Oxido-like"/>
</dbReference>
<dbReference type="GO" id="GO:0042602">
    <property type="term" value="F:riboflavin reductase (NADPH) activity"/>
    <property type="evidence" value="ECO:0007669"/>
    <property type="project" value="TreeGrafter"/>
</dbReference>
<dbReference type="PANTHER" id="PTHR43355:SF2">
    <property type="entry name" value="FLAVIN REDUCTASE (NADPH)"/>
    <property type="match status" value="1"/>
</dbReference>
<comment type="caution">
    <text evidence="2">The sequence shown here is derived from an EMBL/GenBank/DDBJ whole genome shotgun (WGS) entry which is preliminary data.</text>
</comment>
<dbReference type="InterPro" id="IPR036291">
    <property type="entry name" value="NAD(P)-bd_dom_sf"/>
</dbReference>
<dbReference type="Pfam" id="PF13460">
    <property type="entry name" value="NAD_binding_10"/>
    <property type="match status" value="1"/>
</dbReference>
<dbReference type="Gene3D" id="3.40.50.720">
    <property type="entry name" value="NAD(P)-binding Rossmann-like Domain"/>
    <property type="match status" value="1"/>
</dbReference>
<sequence length="218" mass="24700">MKISLLGSSGRLGSLMLREFLSKKIKVRALVRSVDKFKRIFPNFFANQDLEVLQGDALNLPDLEKLIDGCDAVVSCLGHRGKNPRFMQRDVFTLLSEILEIRGPKRLISITGSGVFLPGDSVTLFDKLMLLPIKLLDPERVEDGKEHVRVLLKSKLDWTVIRTPVHTNFGNKHTVSDNLNGELNLFVNRRAIINFVLEVLYNNTYINKAPVIRSKISF</sequence>